<sequence length="132" mass="14782">MATIIPLAQSLLTGSSNLPGSFGRVVLKRFPIWSCSVRGLACHLPYGKRGALLPHLFTLTTTCTQRVTQSWRYVFCATFLQVTLTGYYPAHYPTEFGLSSPLSNYLDERGDRLAAYDGFSKINYVINRSHRS</sequence>
<name>A0A381PLX6_9ZZZZ</name>
<protein>
    <submittedName>
        <fullName evidence="1">Uncharacterized protein</fullName>
    </submittedName>
</protein>
<evidence type="ECO:0000313" key="1">
    <source>
        <dbReference type="EMBL" id="SUZ67940.1"/>
    </source>
</evidence>
<gene>
    <name evidence="1" type="ORF">METZ01_LOCUS20794</name>
</gene>
<dbReference type="EMBL" id="UINC01001026">
    <property type="protein sequence ID" value="SUZ67940.1"/>
    <property type="molecule type" value="Genomic_DNA"/>
</dbReference>
<reference evidence="1" key="1">
    <citation type="submission" date="2018-05" db="EMBL/GenBank/DDBJ databases">
        <authorList>
            <person name="Lanie J.A."/>
            <person name="Ng W.-L."/>
            <person name="Kazmierczak K.M."/>
            <person name="Andrzejewski T.M."/>
            <person name="Davidsen T.M."/>
            <person name="Wayne K.J."/>
            <person name="Tettelin H."/>
            <person name="Glass J.I."/>
            <person name="Rusch D."/>
            <person name="Podicherti R."/>
            <person name="Tsui H.-C.T."/>
            <person name="Winkler M.E."/>
        </authorList>
    </citation>
    <scope>NUCLEOTIDE SEQUENCE</scope>
</reference>
<accession>A0A381PLX6</accession>
<organism evidence="1">
    <name type="scientific">marine metagenome</name>
    <dbReference type="NCBI Taxonomy" id="408172"/>
    <lineage>
        <taxon>unclassified sequences</taxon>
        <taxon>metagenomes</taxon>
        <taxon>ecological metagenomes</taxon>
    </lineage>
</organism>
<proteinExistence type="predicted"/>
<dbReference type="AntiFam" id="ANF00045">
    <property type="entry name" value="Antisense to RNaseP"/>
</dbReference>
<dbReference type="AlphaFoldDB" id="A0A381PLX6"/>